<comment type="caution">
    <text evidence="10">The sequence shown here is derived from an EMBL/GenBank/DDBJ whole genome shotgun (WGS) entry which is preliminary data.</text>
</comment>
<proteinExistence type="inferred from homology"/>
<organism evidence="10 11">
    <name type="scientific">Parachitinimonas caeni</name>
    <dbReference type="NCBI Taxonomy" id="3031301"/>
    <lineage>
        <taxon>Bacteria</taxon>
        <taxon>Pseudomonadati</taxon>
        <taxon>Pseudomonadota</taxon>
        <taxon>Betaproteobacteria</taxon>
        <taxon>Neisseriales</taxon>
        <taxon>Chitinibacteraceae</taxon>
        <taxon>Parachitinimonas</taxon>
    </lineage>
</organism>
<evidence type="ECO:0000259" key="9">
    <source>
        <dbReference type="PROSITE" id="PS51012"/>
    </source>
</evidence>
<protein>
    <submittedName>
        <fullName evidence="10">ABC transporter permease</fullName>
    </submittedName>
</protein>
<comment type="subcellular location">
    <subcellularLocation>
        <location evidence="1">Cell membrane</location>
        <topology evidence="1">Multi-pass membrane protein</topology>
    </subcellularLocation>
</comment>
<feature type="transmembrane region" description="Helical" evidence="8">
    <location>
        <begin position="21"/>
        <end position="42"/>
    </location>
</feature>
<evidence type="ECO:0000256" key="2">
    <source>
        <dbReference type="ARBA" id="ARBA00007783"/>
    </source>
</evidence>
<feature type="transmembrane region" description="Helical" evidence="8">
    <location>
        <begin position="237"/>
        <end position="260"/>
    </location>
</feature>
<dbReference type="InterPro" id="IPR047817">
    <property type="entry name" value="ABC2_TM_bact-type"/>
</dbReference>
<dbReference type="PANTHER" id="PTHR30294">
    <property type="entry name" value="MEMBRANE COMPONENT OF ABC TRANSPORTER YHHJ-RELATED"/>
    <property type="match status" value="1"/>
</dbReference>
<evidence type="ECO:0000256" key="8">
    <source>
        <dbReference type="SAM" id="Phobius"/>
    </source>
</evidence>
<dbReference type="Proteomes" id="UP001172778">
    <property type="component" value="Unassembled WGS sequence"/>
</dbReference>
<evidence type="ECO:0000256" key="7">
    <source>
        <dbReference type="ARBA" id="ARBA00023136"/>
    </source>
</evidence>
<dbReference type="Gene3D" id="3.40.1710.10">
    <property type="entry name" value="abc type-2 transporter like domain"/>
    <property type="match status" value="1"/>
</dbReference>
<dbReference type="EMBL" id="JARRAF010000059">
    <property type="protein sequence ID" value="MDK2126874.1"/>
    <property type="molecule type" value="Genomic_DNA"/>
</dbReference>
<gene>
    <name evidence="10" type="ORF">PZA18_22790</name>
</gene>
<dbReference type="RefSeq" id="WP_284103195.1">
    <property type="nucleotide sequence ID" value="NZ_JARRAF010000059.1"/>
</dbReference>
<dbReference type="InterPro" id="IPR051449">
    <property type="entry name" value="ABC-2_transporter_component"/>
</dbReference>
<dbReference type="PANTHER" id="PTHR30294:SF29">
    <property type="entry name" value="MULTIDRUG ABC TRANSPORTER PERMEASE YBHS-RELATED"/>
    <property type="match status" value="1"/>
</dbReference>
<accession>A0ABT7E3H9</accession>
<reference evidence="10" key="1">
    <citation type="submission" date="2023-03" db="EMBL/GenBank/DDBJ databases">
        <title>Chitinimonas shenzhenensis gen. nov., sp. nov., a novel member of family Burkholderiaceae isolated from activated sludge collected in Shen Zhen, China.</title>
        <authorList>
            <person name="Wang X."/>
        </authorList>
    </citation>
    <scope>NUCLEOTIDE SEQUENCE</scope>
    <source>
        <strain evidence="10">DQS-5</strain>
    </source>
</reference>
<keyword evidence="6 8" id="KW-1133">Transmembrane helix</keyword>
<evidence type="ECO:0000256" key="1">
    <source>
        <dbReference type="ARBA" id="ARBA00004651"/>
    </source>
</evidence>
<dbReference type="InterPro" id="IPR013525">
    <property type="entry name" value="ABC2_TM"/>
</dbReference>
<dbReference type="Pfam" id="PF12698">
    <property type="entry name" value="ABC2_membrane_3"/>
    <property type="match status" value="1"/>
</dbReference>
<keyword evidence="11" id="KW-1185">Reference proteome</keyword>
<keyword evidence="7 8" id="KW-0472">Membrane</keyword>
<feature type="transmembrane region" description="Helical" evidence="8">
    <location>
        <begin position="356"/>
        <end position="378"/>
    </location>
</feature>
<keyword evidence="5 8" id="KW-0812">Transmembrane</keyword>
<evidence type="ECO:0000256" key="5">
    <source>
        <dbReference type="ARBA" id="ARBA00022692"/>
    </source>
</evidence>
<comment type="similarity">
    <text evidence="2">Belongs to the ABC-2 integral membrane protein family.</text>
</comment>
<dbReference type="PROSITE" id="PS51012">
    <property type="entry name" value="ABC_TM2"/>
    <property type="match status" value="1"/>
</dbReference>
<keyword evidence="4" id="KW-1003">Cell membrane</keyword>
<evidence type="ECO:0000256" key="6">
    <source>
        <dbReference type="ARBA" id="ARBA00022989"/>
    </source>
</evidence>
<feature type="domain" description="ABC transmembrane type-2" evidence="9">
    <location>
        <begin position="153"/>
        <end position="381"/>
    </location>
</feature>
<name>A0ABT7E3H9_9NEIS</name>
<evidence type="ECO:0000313" key="11">
    <source>
        <dbReference type="Proteomes" id="UP001172778"/>
    </source>
</evidence>
<evidence type="ECO:0000256" key="3">
    <source>
        <dbReference type="ARBA" id="ARBA00022448"/>
    </source>
</evidence>
<feature type="transmembrane region" description="Helical" evidence="8">
    <location>
        <begin position="296"/>
        <end position="317"/>
    </location>
</feature>
<evidence type="ECO:0000256" key="4">
    <source>
        <dbReference type="ARBA" id="ARBA00022475"/>
    </source>
</evidence>
<feature type="transmembrane region" description="Helical" evidence="8">
    <location>
        <begin position="182"/>
        <end position="205"/>
    </location>
</feature>
<evidence type="ECO:0000313" key="10">
    <source>
        <dbReference type="EMBL" id="MDK2126874.1"/>
    </source>
</evidence>
<keyword evidence="3" id="KW-0813">Transport</keyword>
<sequence>MNLQRITAYAYKEWREIARDRLFFSLAFVVPPLLMLLFGVGLSLDVEHIPFVVIDQDHSQYSRDYAARYSSGPYFNLLGQLDHPDRLDTLMASGTVRAALIIPAGFGARLAAGKPTEVQTLIDGTFPSRALTTKGYLDAINAQANLDGLAKLLAQRSGLTEDAARQRLTPVKLAVRYRYNEAVLSLWSIVPKLLMVILMISPPFLTSIGVVREKESGAIFNLYASNLSRGEYLLGKLAPYVAISFLNAWVLWLMALWVFGVPFRGSLAFFALASGVYVLCTTGIGLLVSIATRSQVAAMIVTAIVTVVPAVLYSGVLIPVPSLGPTGQLIAHALPAMYYTEIAVGCFLKGSGMADLWPQLLVLAGYAAALFTAGFLLMSKRPKV</sequence>
<feature type="transmembrane region" description="Helical" evidence="8">
    <location>
        <begin position="267"/>
        <end position="290"/>
    </location>
</feature>